<sequence length="209" mass="23214">MNENDRSDRRAQIEAAAFDLLKELGYRKTSMLLIAKRAQASNQTLYAWYRNKQELFRGIIEENGRVVREQLELGLREGHDPLQALAELGPTLLRFTTDQHAIIMNRAAVIDAAETGVLAQAIDDVGRGSIYPLICALMARLVQTQTFAPDVLPDDAAQTYVALLFGEAQLRQALGRMPPCDETEIGRRSERAFALTCKLYGAAPGRHSS</sequence>
<dbReference type="InterPro" id="IPR001647">
    <property type="entry name" value="HTH_TetR"/>
</dbReference>
<proteinExistence type="predicted"/>
<dbReference type="Gene3D" id="1.10.357.10">
    <property type="entry name" value="Tetracycline Repressor, domain 2"/>
    <property type="match status" value="1"/>
</dbReference>
<dbReference type="OrthoDB" id="8688418at2"/>
<evidence type="ECO:0000256" key="4">
    <source>
        <dbReference type="PROSITE-ProRule" id="PRU00335"/>
    </source>
</evidence>
<comment type="caution">
    <text evidence="6">The sequence shown here is derived from an EMBL/GenBank/DDBJ whole genome shotgun (WGS) entry which is preliminary data.</text>
</comment>
<evidence type="ECO:0000259" key="5">
    <source>
        <dbReference type="PROSITE" id="PS50977"/>
    </source>
</evidence>
<dbReference type="InterPro" id="IPR039536">
    <property type="entry name" value="TetR_C_Proteobacteria"/>
</dbReference>
<dbReference type="STRING" id="28066.RF819_09885"/>
<dbReference type="InterPro" id="IPR050109">
    <property type="entry name" value="HTH-type_TetR-like_transc_reg"/>
</dbReference>
<keyword evidence="3" id="KW-0804">Transcription</keyword>
<dbReference type="AlphaFoldDB" id="A0A1T1ASB0"/>
<dbReference type="Pfam" id="PF00440">
    <property type="entry name" value="TetR_N"/>
    <property type="match status" value="1"/>
</dbReference>
<dbReference type="PROSITE" id="PS50977">
    <property type="entry name" value="HTH_TETR_2"/>
    <property type="match status" value="1"/>
</dbReference>
<dbReference type="Pfam" id="PF14246">
    <property type="entry name" value="TetR_C_7"/>
    <property type="match status" value="1"/>
</dbReference>
<dbReference type="PANTHER" id="PTHR30055">
    <property type="entry name" value="HTH-TYPE TRANSCRIPTIONAL REGULATOR RUTR"/>
    <property type="match status" value="1"/>
</dbReference>
<organism evidence="6 7">
    <name type="scientific">Rhodoferax fermentans</name>
    <dbReference type="NCBI Taxonomy" id="28066"/>
    <lineage>
        <taxon>Bacteria</taxon>
        <taxon>Pseudomonadati</taxon>
        <taxon>Pseudomonadota</taxon>
        <taxon>Betaproteobacteria</taxon>
        <taxon>Burkholderiales</taxon>
        <taxon>Comamonadaceae</taxon>
        <taxon>Rhodoferax</taxon>
    </lineage>
</organism>
<feature type="domain" description="HTH tetR-type" evidence="5">
    <location>
        <begin position="7"/>
        <end position="67"/>
    </location>
</feature>
<dbReference type="Gene3D" id="1.10.10.60">
    <property type="entry name" value="Homeodomain-like"/>
    <property type="match status" value="1"/>
</dbReference>
<gene>
    <name evidence="6" type="ORF">RF819_09885</name>
</gene>
<reference evidence="6 7" key="1">
    <citation type="submission" date="2017-01" db="EMBL/GenBank/DDBJ databases">
        <title>Genome sequencing of Rhodoferax fermentans JCM 7819.</title>
        <authorList>
            <person name="Kim Y.J."/>
            <person name="Farh M.E.-A."/>
            <person name="Yang D.-C."/>
        </authorList>
    </citation>
    <scope>NUCLEOTIDE SEQUENCE [LARGE SCALE GENOMIC DNA]</scope>
    <source>
        <strain evidence="6 7">JCM 7819</strain>
    </source>
</reference>
<name>A0A1T1ASB0_RHOFE</name>
<dbReference type="RefSeq" id="WP_078364819.1">
    <property type="nucleotide sequence ID" value="NZ_MTJN01000002.1"/>
</dbReference>
<keyword evidence="2 4" id="KW-0238">DNA-binding</keyword>
<keyword evidence="1" id="KW-0805">Transcription regulation</keyword>
<dbReference type="SUPFAM" id="SSF46689">
    <property type="entry name" value="Homeodomain-like"/>
    <property type="match status" value="1"/>
</dbReference>
<evidence type="ECO:0000313" key="6">
    <source>
        <dbReference type="EMBL" id="OOV06991.1"/>
    </source>
</evidence>
<feature type="DNA-binding region" description="H-T-H motif" evidence="4">
    <location>
        <begin position="30"/>
        <end position="49"/>
    </location>
</feature>
<dbReference type="PANTHER" id="PTHR30055:SF234">
    <property type="entry name" value="HTH-TYPE TRANSCRIPTIONAL REGULATOR BETI"/>
    <property type="match status" value="1"/>
</dbReference>
<dbReference type="InterPro" id="IPR009057">
    <property type="entry name" value="Homeodomain-like_sf"/>
</dbReference>
<evidence type="ECO:0000313" key="7">
    <source>
        <dbReference type="Proteomes" id="UP000190750"/>
    </source>
</evidence>
<evidence type="ECO:0000256" key="1">
    <source>
        <dbReference type="ARBA" id="ARBA00023015"/>
    </source>
</evidence>
<protein>
    <recommendedName>
        <fullName evidence="5">HTH tetR-type domain-containing protein</fullName>
    </recommendedName>
</protein>
<accession>A0A1T1ASB0</accession>
<dbReference type="GO" id="GO:0003700">
    <property type="term" value="F:DNA-binding transcription factor activity"/>
    <property type="evidence" value="ECO:0007669"/>
    <property type="project" value="TreeGrafter"/>
</dbReference>
<dbReference type="PRINTS" id="PR00455">
    <property type="entry name" value="HTHTETR"/>
</dbReference>
<dbReference type="GO" id="GO:0000976">
    <property type="term" value="F:transcription cis-regulatory region binding"/>
    <property type="evidence" value="ECO:0007669"/>
    <property type="project" value="TreeGrafter"/>
</dbReference>
<dbReference type="Proteomes" id="UP000190750">
    <property type="component" value="Unassembled WGS sequence"/>
</dbReference>
<evidence type="ECO:0000256" key="3">
    <source>
        <dbReference type="ARBA" id="ARBA00023163"/>
    </source>
</evidence>
<dbReference type="EMBL" id="MTJN01000002">
    <property type="protein sequence ID" value="OOV06991.1"/>
    <property type="molecule type" value="Genomic_DNA"/>
</dbReference>
<evidence type="ECO:0000256" key="2">
    <source>
        <dbReference type="ARBA" id="ARBA00023125"/>
    </source>
</evidence>
<keyword evidence="7" id="KW-1185">Reference proteome</keyword>